<comment type="caution">
    <text evidence="4">The sequence shown here is derived from an EMBL/GenBank/DDBJ whole genome shotgun (WGS) entry which is preliminary data.</text>
</comment>
<dbReference type="InterPro" id="IPR036291">
    <property type="entry name" value="NAD(P)-bd_dom_sf"/>
</dbReference>
<keyword evidence="5" id="KW-1185">Reference proteome</keyword>
<dbReference type="Pfam" id="PF16896">
    <property type="entry name" value="PGDH_C"/>
    <property type="match status" value="1"/>
</dbReference>
<keyword evidence="1" id="KW-0560">Oxidoreductase</keyword>
<dbReference type="RefSeq" id="WP_138253396.1">
    <property type="nucleotide sequence ID" value="NZ_VAVZ01000026.1"/>
</dbReference>
<dbReference type="Proteomes" id="UP000310458">
    <property type="component" value="Unassembled WGS sequence"/>
</dbReference>
<dbReference type="Gene3D" id="1.10.3640.10">
    <property type="entry name" value="Semialdehyde dehydrogenase-like, C-terminal"/>
    <property type="match status" value="1"/>
</dbReference>
<reference evidence="4 5" key="1">
    <citation type="submission" date="2019-05" db="EMBL/GenBank/DDBJ databases">
        <title>Nesterenkonia sp. GY074 isolated from the Southern Atlantic Ocean.</title>
        <authorList>
            <person name="Zhang G."/>
        </authorList>
    </citation>
    <scope>NUCLEOTIDE SEQUENCE [LARGE SCALE GENOMIC DNA]</scope>
    <source>
        <strain evidence="4 5">GY074</strain>
    </source>
</reference>
<dbReference type="PANTHER" id="PTHR21363">
    <property type="entry name" value="PREPHENATE DEHYDROGENASE"/>
    <property type="match status" value="1"/>
</dbReference>
<dbReference type="SUPFAM" id="SSF51735">
    <property type="entry name" value="NAD(P)-binding Rossmann-fold domains"/>
    <property type="match status" value="1"/>
</dbReference>
<dbReference type="EMBL" id="VAVZ01000026">
    <property type="protein sequence ID" value="TLP95841.1"/>
    <property type="molecule type" value="Genomic_DNA"/>
</dbReference>
<feature type="domain" description="Phosphogluconate dehydrogenase (decarboxylating) C-terminal" evidence="3">
    <location>
        <begin position="125"/>
        <end position="278"/>
    </location>
</feature>
<evidence type="ECO:0000259" key="2">
    <source>
        <dbReference type="Pfam" id="PF03807"/>
    </source>
</evidence>
<dbReference type="GO" id="GO:0008977">
    <property type="term" value="F:prephenate dehydrogenase (NAD+) activity"/>
    <property type="evidence" value="ECO:0007669"/>
    <property type="project" value="TreeGrafter"/>
</dbReference>
<accession>A0A5R9B9T1</accession>
<dbReference type="GO" id="GO:0006571">
    <property type="term" value="P:tyrosine biosynthetic process"/>
    <property type="evidence" value="ECO:0007669"/>
    <property type="project" value="TreeGrafter"/>
</dbReference>
<proteinExistence type="predicted"/>
<feature type="domain" description="Pyrroline-5-carboxylate reductase catalytic N-terminal" evidence="2">
    <location>
        <begin position="8"/>
        <end position="90"/>
    </location>
</feature>
<evidence type="ECO:0000256" key="1">
    <source>
        <dbReference type="ARBA" id="ARBA00023002"/>
    </source>
</evidence>
<evidence type="ECO:0000313" key="4">
    <source>
        <dbReference type="EMBL" id="TLP95841.1"/>
    </source>
</evidence>
<sequence length="285" mass="30527">MNIDTLSIALIGAGGKMGQRITNNLKTTSADVRYVENSDGGRQRLADAGLETSPAEAAVADADVVILAVPDTALGLVSEQIVPQMSAGSIMMTLDPAAAYAGLLAHREDIEYVCAHPAHPSVFLERTTKEEYADTFGGIAAPQHVVAAAESEDTAVSSAAETVIRTMYSPVIDVHWVTLKHLAVLEPTLVETITCMIGGLLKEALEETVNTVGVPRPAAEALFYGHVQVALANALRGDNPFSEACHIAMDHGRNLIVKEDWKKVFDDSVLDETIAKMLRIDKVRR</sequence>
<dbReference type="AlphaFoldDB" id="A0A5R9B9T1"/>
<dbReference type="OrthoDB" id="1677316at2"/>
<evidence type="ECO:0000259" key="3">
    <source>
        <dbReference type="Pfam" id="PF16896"/>
    </source>
</evidence>
<dbReference type="InterPro" id="IPR037161">
    <property type="entry name" value="Semialdehyde_DH-like_C"/>
</dbReference>
<gene>
    <name evidence="4" type="ORF">FEF26_10000</name>
</gene>
<organism evidence="4 5">
    <name type="scientific">Nesterenkonia salmonea</name>
    <dbReference type="NCBI Taxonomy" id="1804987"/>
    <lineage>
        <taxon>Bacteria</taxon>
        <taxon>Bacillati</taxon>
        <taxon>Actinomycetota</taxon>
        <taxon>Actinomycetes</taxon>
        <taxon>Micrococcales</taxon>
        <taxon>Micrococcaceae</taxon>
        <taxon>Nesterenkonia</taxon>
    </lineage>
</organism>
<dbReference type="Pfam" id="PF03807">
    <property type="entry name" value="F420_oxidored"/>
    <property type="match status" value="1"/>
</dbReference>
<dbReference type="Gene3D" id="3.40.50.720">
    <property type="entry name" value="NAD(P)-binding Rossmann-like Domain"/>
    <property type="match status" value="1"/>
</dbReference>
<protein>
    <submittedName>
        <fullName evidence="4">Oxidoreductase</fullName>
    </submittedName>
</protein>
<name>A0A5R9B9T1_9MICC</name>
<dbReference type="InterPro" id="IPR028939">
    <property type="entry name" value="P5C_Rdtase_cat_N"/>
</dbReference>
<dbReference type="GO" id="GO:0070403">
    <property type="term" value="F:NAD+ binding"/>
    <property type="evidence" value="ECO:0007669"/>
    <property type="project" value="TreeGrafter"/>
</dbReference>
<dbReference type="InterPro" id="IPR050812">
    <property type="entry name" value="Preph/Arog_dehydrog"/>
</dbReference>
<dbReference type="InterPro" id="IPR031663">
    <property type="entry name" value="PGDH_C"/>
</dbReference>
<dbReference type="PANTHER" id="PTHR21363:SF0">
    <property type="entry name" value="PREPHENATE DEHYDROGENASE [NADP(+)]"/>
    <property type="match status" value="1"/>
</dbReference>
<evidence type="ECO:0000313" key="5">
    <source>
        <dbReference type="Proteomes" id="UP000310458"/>
    </source>
</evidence>